<organism evidence="2 3">
    <name type="scientific">Aduncisulcus paluster</name>
    <dbReference type="NCBI Taxonomy" id="2918883"/>
    <lineage>
        <taxon>Eukaryota</taxon>
        <taxon>Metamonada</taxon>
        <taxon>Carpediemonas-like organisms</taxon>
        <taxon>Aduncisulcus</taxon>
    </lineage>
</organism>
<reference evidence="2" key="1">
    <citation type="submission" date="2022-03" db="EMBL/GenBank/DDBJ databases">
        <title>Draft genome sequence of Aduncisulcus paluster, a free-living microaerophilic Fornicata.</title>
        <authorList>
            <person name="Yuyama I."/>
            <person name="Kume K."/>
            <person name="Tamura T."/>
            <person name="Inagaki Y."/>
            <person name="Hashimoto T."/>
        </authorList>
    </citation>
    <scope>NUCLEOTIDE SEQUENCE</scope>
    <source>
        <strain evidence="2">NY0171</strain>
    </source>
</reference>
<dbReference type="EMBL" id="BQXS01002664">
    <property type="protein sequence ID" value="GKT32798.1"/>
    <property type="molecule type" value="Genomic_DNA"/>
</dbReference>
<dbReference type="Proteomes" id="UP001057375">
    <property type="component" value="Unassembled WGS sequence"/>
</dbReference>
<proteinExistence type="predicted"/>
<gene>
    <name evidence="2" type="ORF">ADUPG1_002347</name>
</gene>
<evidence type="ECO:0000259" key="1">
    <source>
        <dbReference type="PROSITE" id="PS51704"/>
    </source>
</evidence>
<feature type="non-terminal residue" evidence="2">
    <location>
        <position position="109"/>
    </location>
</feature>
<dbReference type="PANTHER" id="PTHR46211:SF8">
    <property type="entry name" value="PHOSPHODIESTERASE"/>
    <property type="match status" value="1"/>
</dbReference>
<feature type="domain" description="GP-PDE" evidence="1">
    <location>
        <begin position="1"/>
        <end position="109"/>
    </location>
</feature>
<dbReference type="InterPro" id="IPR030395">
    <property type="entry name" value="GP_PDE_dom"/>
</dbReference>
<sequence length="109" mass="12437">MAYKNGADYAEIDVQQTRDGHLVLLHDSSFKRTTGVNETVWDMTLEEIRTLDAGSHFDERFAGEPVPTLEEAIEAAKGKIKLNIEIKVNGHETDIERQVVEEIYKMNFQ</sequence>
<protein>
    <submittedName>
        <fullName evidence="2">Glycerophosphodiester phosphodiesterase</fullName>
    </submittedName>
</protein>
<evidence type="ECO:0000313" key="3">
    <source>
        <dbReference type="Proteomes" id="UP001057375"/>
    </source>
</evidence>
<dbReference type="PANTHER" id="PTHR46211">
    <property type="entry name" value="GLYCEROPHOSPHORYL DIESTER PHOSPHODIESTERASE"/>
    <property type="match status" value="1"/>
</dbReference>
<dbReference type="Pfam" id="PF03009">
    <property type="entry name" value="GDPD"/>
    <property type="match status" value="1"/>
</dbReference>
<evidence type="ECO:0000313" key="2">
    <source>
        <dbReference type="EMBL" id="GKT32798.1"/>
    </source>
</evidence>
<dbReference type="Gene3D" id="3.20.20.190">
    <property type="entry name" value="Phosphatidylinositol (PI) phosphodiesterase"/>
    <property type="match status" value="1"/>
</dbReference>
<dbReference type="PROSITE" id="PS51704">
    <property type="entry name" value="GP_PDE"/>
    <property type="match status" value="1"/>
</dbReference>
<name>A0ABQ5KJW4_9EUKA</name>
<dbReference type="SUPFAM" id="SSF51695">
    <property type="entry name" value="PLC-like phosphodiesterases"/>
    <property type="match status" value="1"/>
</dbReference>
<accession>A0ABQ5KJW4</accession>
<dbReference type="InterPro" id="IPR017946">
    <property type="entry name" value="PLC-like_Pdiesterase_TIM-brl"/>
</dbReference>
<comment type="caution">
    <text evidence="2">The sequence shown here is derived from an EMBL/GenBank/DDBJ whole genome shotgun (WGS) entry which is preliminary data.</text>
</comment>
<keyword evidence="3" id="KW-1185">Reference proteome</keyword>